<gene>
    <name evidence="2" type="ORF">AALP_AAs72065U000100</name>
</gene>
<dbReference type="Gene3D" id="3.80.10.10">
    <property type="entry name" value="Ribonuclease Inhibitor"/>
    <property type="match status" value="1"/>
</dbReference>
<dbReference type="AlphaFoldDB" id="A0A087G1J0"/>
<keyword evidence="3" id="KW-1185">Reference proteome</keyword>
<dbReference type="Proteomes" id="UP000029120">
    <property type="component" value="Unassembled WGS sequence"/>
</dbReference>
<organism evidence="2 3">
    <name type="scientific">Arabis alpina</name>
    <name type="common">Alpine rock-cress</name>
    <dbReference type="NCBI Taxonomy" id="50452"/>
    <lineage>
        <taxon>Eukaryota</taxon>
        <taxon>Viridiplantae</taxon>
        <taxon>Streptophyta</taxon>
        <taxon>Embryophyta</taxon>
        <taxon>Tracheophyta</taxon>
        <taxon>Spermatophyta</taxon>
        <taxon>Magnoliopsida</taxon>
        <taxon>eudicotyledons</taxon>
        <taxon>Gunneridae</taxon>
        <taxon>Pentapetalae</taxon>
        <taxon>rosids</taxon>
        <taxon>malvids</taxon>
        <taxon>Brassicales</taxon>
        <taxon>Brassicaceae</taxon>
        <taxon>Arabideae</taxon>
        <taxon>Arabis</taxon>
    </lineage>
</organism>
<sequence>DAVATSLLSKRWLYLWKLVPRLEYLTAWDKSGSDFIGNFLRLSMAPVLETFHLKLGYKCPPEELEKWVNTAVARHVRVLELLHDRFRLRPMLCPKSLFACKGLVVLRLQDVSVCDIPSTISLQSLKTLSLVRVRFFSQDELVHRLLSACPILETLIIRRWFKDTVVSFTIAVPTLQNLHIMRRPDGHVVEDGDYVINTPSLKTLNFSDKFGRVRSLVKMPKLVKAEI</sequence>
<dbReference type="InterPro" id="IPR055411">
    <property type="entry name" value="LRR_FXL15/At3g58940/PEG3-like"/>
</dbReference>
<dbReference type="SUPFAM" id="SSF52047">
    <property type="entry name" value="RNI-like"/>
    <property type="match status" value="1"/>
</dbReference>
<evidence type="ECO:0000313" key="3">
    <source>
        <dbReference type="Proteomes" id="UP000029120"/>
    </source>
</evidence>
<dbReference type="OrthoDB" id="1029133at2759"/>
<protein>
    <recommendedName>
        <fullName evidence="1">F-box/LRR-repeat protein 15/At3g58940/PEG3-like LRR domain-containing protein</fullName>
    </recommendedName>
</protein>
<dbReference type="PANTHER" id="PTHR31900:SF34">
    <property type="entry name" value="EMB|CAB62440.1-RELATED"/>
    <property type="match status" value="1"/>
</dbReference>
<feature type="non-terminal residue" evidence="2">
    <location>
        <position position="1"/>
    </location>
</feature>
<reference evidence="3" key="1">
    <citation type="journal article" date="2015" name="Nat. Plants">
        <title>Genome expansion of Arabis alpina linked with retrotransposition and reduced symmetric DNA methylation.</title>
        <authorList>
            <person name="Willing E.M."/>
            <person name="Rawat V."/>
            <person name="Mandakova T."/>
            <person name="Maumus F."/>
            <person name="James G.V."/>
            <person name="Nordstroem K.J."/>
            <person name="Becker C."/>
            <person name="Warthmann N."/>
            <person name="Chica C."/>
            <person name="Szarzynska B."/>
            <person name="Zytnicki M."/>
            <person name="Albani M.C."/>
            <person name="Kiefer C."/>
            <person name="Bergonzi S."/>
            <person name="Castaings L."/>
            <person name="Mateos J.L."/>
            <person name="Berns M.C."/>
            <person name="Bujdoso N."/>
            <person name="Piofczyk T."/>
            <person name="de Lorenzo L."/>
            <person name="Barrero-Sicilia C."/>
            <person name="Mateos I."/>
            <person name="Piednoel M."/>
            <person name="Hagmann J."/>
            <person name="Chen-Min-Tao R."/>
            <person name="Iglesias-Fernandez R."/>
            <person name="Schuster S.C."/>
            <person name="Alonso-Blanco C."/>
            <person name="Roudier F."/>
            <person name="Carbonero P."/>
            <person name="Paz-Ares J."/>
            <person name="Davis S.J."/>
            <person name="Pecinka A."/>
            <person name="Quesneville H."/>
            <person name="Colot V."/>
            <person name="Lysak M.A."/>
            <person name="Weigel D."/>
            <person name="Coupland G."/>
            <person name="Schneeberger K."/>
        </authorList>
    </citation>
    <scope>NUCLEOTIDE SEQUENCE [LARGE SCALE GENOMIC DNA]</scope>
    <source>
        <strain evidence="3">cv. Pajares</strain>
    </source>
</reference>
<dbReference type="PANTHER" id="PTHR31900">
    <property type="entry name" value="F-BOX/RNI SUPERFAMILY PROTEIN-RELATED"/>
    <property type="match status" value="1"/>
</dbReference>
<feature type="domain" description="F-box/LRR-repeat protein 15/At3g58940/PEG3-like LRR" evidence="1">
    <location>
        <begin position="64"/>
        <end position="208"/>
    </location>
</feature>
<proteinExistence type="predicted"/>
<feature type="non-terminal residue" evidence="2">
    <location>
        <position position="227"/>
    </location>
</feature>
<name>A0A087G1J0_ARAAL</name>
<dbReference type="EMBL" id="KL975780">
    <property type="protein sequence ID" value="KFK23742.1"/>
    <property type="molecule type" value="Genomic_DNA"/>
</dbReference>
<dbReference type="Gramene" id="KFK23742">
    <property type="protein sequence ID" value="KFK23742"/>
    <property type="gene ID" value="AALP_AAs72065U000100"/>
</dbReference>
<evidence type="ECO:0000259" key="1">
    <source>
        <dbReference type="Pfam" id="PF24758"/>
    </source>
</evidence>
<evidence type="ECO:0000313" key="2">
    <source>
        <dbReference type="EMBL" id="KFK23742.1"/>
    </source>
</evidence>
<dbReference type="InterPro" id="IPR050232">
    <property type="entry name" value="FBL13/AtMIF1-like"/>
</dbReference>
<dbReference type="Pfam" id="PF24758">
    <property type="entry name" value="LRR_At5g56370"/>
    <property type="match status" value="1"/>
</dbReference>
<dbReference type="InterPro" id="IPR032675">
    <property type="entry name" value="LRR_dom_sf"/>
</dbReference>
<accession>A0A087G1J0</accession>